<comment type="caution">
    <text evidence="2">The sequence shown here is derived from an EMBL/GenBank/DDBJ whole genome shotgun (WGS) entry which is preliminary data.</text>
</comment>
<evidence type="ECO:0000313" key="3">
    <source>
        <dbReference type="Proteomes" id="UP001174909"/>
    </source>
</evidence>
<gene>
    <name evidence="2" type="ORF">GBAR_LOCUS22250</name>
</gene>
<keyword evidence="3" id="KW-1185">Reference proteome</keyword>
<dbReference type="AlphaFoldDB" id="A0AA35T2A4"/>
<evidence type="ECO:0000313" key="2">
    <source>
        <dbReference type="EMBL" id="CAI8039904.1"/>
    </source>
</evidence>
<sequence length="50" mass="5467">MLRRSSGRPGPLAAAYQRAKHVPTSGWQRPPGTPKPLAPPARRWPETPSP</sequence>
<reference evidence="2" key="1">
    <citation type="submission" date="2023-03" db="EMBL/GenBank/DDBJ databases">
        <authorList>
            <person name="Steffen K."/>
            <person name="Cardenas P."/>
        </authorList>
    </citation>
    <scope>NUCLEOTIDE SEQUENCE</scope>
</reference>
<evidence type="ECO:0000256" key="1">
    <source>
        <dbReference type="SAM" id="MobiDB-lite"/>
    </source>
</evidence>
<feature type="region of interest" description="Disordered" evidence="1">
    <location>
        <begin position="1"/>
        <end position="50"/>
    </location>
</feature>
<accession>A0AA35T2A4</accession>
<dbReference type="Proteomes" id="UP001174909">
    <property type="component" value="Unassembled WGS sequence"/>
</dbReference>
<dbReference type="EMBL" id="CASHTH010003070">
    <property type="protein sequence ID" value="CAI8039904.1"/>
    <property type="molecule type" value="Genomic_DNA"/>
</dbReference>
<organism evidence="2 3">
    <name type="scientific">Geodia barretti</name>
    <name type="common">Barrett's horny sponge</name>
    <dbReference type="NCBI Taxonomy" id="519541"/>
    <lineage>
        <taxon>Eukaryota</taxon>
        <taxon>Metazoa</taxon>
        <taxon>Porifera</taxon>
        <taxon>Demospongiae</taxon>
        <taxon>Heteroscleromorpha</taxon>
        <taxon>Tetractinellida</taxon>
        <taxon>Astrophorina</taxon>
        <taxon>Geodiidae</taxon>
        <taxon>Geodia</taxon>
    </lineage>
</organism>
<protein>
    <submittedName>
        <fullName evidence="2">Uncharacterized protein</fullName>
    </submittedName>
</protein>
<name>A0AA35T2A4_GEOBA</name>
<proteinExistence type="predicted"/>